<proteinExistence type="predicted"/>
<gene>
    <name evidence="3" type="ORF">K469DRAFT_684172</name>
</gene>
<feature type="transmembrane region" description="Helical" evidence="2">
    <location>
        <begin position="256"/>
        <end position="277"/>
    </location>
</feature>
<keyword evidence="4" id="KW-1185">Reference proteome</keyword>
<accession>A0A6A6EAP3</accession>
<dbReference type="AlphaFoldDB" id="A0A6A6EAP3"/>
<dbReference type="Proteomes" id="UP000800200">
    <property type="component" value="Unassembled WGS sequence"/>
</dbReference>
<name>A0A6A6EAP3_9PEZI</name>
<keyword evidence="2" id="KW-0812">Transmembrane</keyword>
<evidence type="ECO:0000313" key="3">
    <source>
        <dbReference type="EMBL" id="KAF2188884.1"/>
    </source>
</evidence>
<protein>
    <submittedName>
        <fullName evidence="3">Uncharacterized protein</fullName>
    </submittedName>
</protein>
<evidence type="ECO:0000256" key="1">
    <source>
        <dbReference type="SAM" id="MobiDB-lite"/>
    </source>
</evidence>
<evidence type="ECO:0000256" key="2">
    <source>
        <dbReference type="SAM" id="Phobius"/>
    </source>
</evidence>
<reference evidence="3" key="1">
    <citation type="journal article" date="2020" name="Stud. Mycol.">
        <title>101 Dothideomycetes genomes: a test case for predicting lifestyles and emergence of pathogens.</title>
        <authorList>
            <person name="Haridas S."/>
            <person name="Albert R."/>
            <person name="Binder M."/>
            <person name="Bloem J."/>
            <person name="Labutti K."/>
            <person name="Salamov A."/>
            <person name="Andreopoulos B."/>
            <person name="Baker S."/>
            <person name="Barry K."/>
            <person name="Bills G."/>
            <person name="Bluhm B."/>
            <person name="Cannon C."/>
            <person name="Castanera R."/>
            <person name="Culley D."/>
            <person name="Daum C."/>
            <person name="Ezra D."/>
            <person name="Gonzalez J."/>
            <person name="Henrissat B."/>
            <person name="Kuo A."/>
            <person name="Liang C."/>
            <person name="Lipzen A."/>
            <person name="Lutzoni F."/>
            <person name="Magnuson J."/>
            <person name="Mondo S."/>
            <person name="Nolan M."/>
            <person name="Ohm R."/>
            <person name="Pangilinan J."/>
            <person name="Park H.-J."/>
            <person name="Ramirez L."/>
            <person name="Alfaro M."/>
            <person name="Sun H."/>
            <person name="Tritt A."/>
            <person name="Yoshinaga Y."/>
            <person name="Zwiers L.-H."/>
            <person name="Turgeon B."/>
            <person name="Goodwin S."/>
            <person name="Spatafora J."/>
            <person name="Crous P."/>
            <person name="Grigoriev I."/>
        </authorList>
    </citation>
    <scope>NUCLEOTIDE SEQUENCE</scope>
    <source>
        <strain evidence="3">CBS 207.26</strain>
    </source>
</reference>
<feature type="region of interest" description="Disordered" evidence="1">
    <location>
        <begin position="1"/>
        <end position="76"/>
    </location>
</feature>
<dbReference type="EMBL" id="ML994622">
    <property type="protein sequence ID" value="KAF2188884.1"/>
    <property type="molecule type" value="Genomic_DNA"/>
</dbReference>
<evidence type="ECO:0000313" key="4">
    <source>
        <dbReference type="Proteomes" id="UP000800200"/>
    </source>
</evidence>
<keyword evidence="2" id="KW-0472">Membrane</keyword>
<keyword evidence="2" id="KW-1133">Transmembrane helix</keyword>
<feature type="compositionally biased region" description="Low complexity" evidence="1">
    <location>
        <begin position="1"/>
        <end position="13"/>
    </location>
</feature>
<dbReference type="OrthoDB" id="3065412at2759"/>
<organism evidence="3 4">
    <name type="scientific">Zopfia rhizophila CBS 207.26</name>
    <dbReference type="NCBI Taxonomy" id="1314779"/>
    <lineage>
        <taxon>Eukaryota</taxon>
        <taxon>Fungi</taxon>
        <taxon>Dikarya</taxon>
        <taxon>Ascomycota</taxon>
        <taxon>Pezizomycotina</taxon>
        <taxon>Dothideomycetes</taxon>
        <taxon>Dothideomycetes incertae sedis</taxon>
        <taxon>Zopfiaceae</taxon>
        <taxon>Zopfia</taxon>
    </lineage>
</organism>
<sequence length="340" mass="36020">MSLSFHSSLPTHSSSKHYDRSTISTRKMMPPEQLQPKWHRLPVRNVSMPAETSKKKGSNDDERETSSVPQPTFAPVTVAPADSISTTTYPPVSVYTGSGSILKGYCVTPDYTILDGPTVYWVPVVGCISSRQDCCASETGSEASKTSGGAGAAFPISSFPAQAELDTCPQDYHTVGGTGCCPSSYEVWSTDFGGQTPCYSSLAAAITPPPIPDTLANAKTGSSTSSKPTSAIVNIAYALQYPVARNKPVLQKKAKIGVGVGTAGAAIIIGVLIYMLVRKFRSHRKVKDDLREGSVQRRFGSGVDMSRAGVGTEEQSVLPPPMSKTFGGARYAGVPMEPAR</sequence>